<organism evidence="4">
    <name type="scientific">bioreactor metagenome</name>
    <dbReference type="NCBI Taxonomy" id="1076179"/>
    <lineage>
        <taxon>unclassified sequences</taxon>
        <taxon>metagenomes</taxon>
        <taxon>ecological metagenomes</taxon>
    </lineage>
</organism>
<accession>A0A645ING6</accession>
<comment type="caution">
    <text evidence="4">The sequence shown here is derived from an EMBL/GenBank/DDBJ whole genome shotgun (WGS) entry which is preliminary data.</text>
</comment>
<feature type="domain" description="N-acetyltransferase" evidence="3">
    <location>
        <begin position="1"/>
        <end position="150"/>
    </location>
</feature>
<dbReference type="Pfam" id="PF00583">
    <property type="entry name" value="Acetyltransf_1"/>
    <property type="match status" value="1"/>
</dbReference>
<dbReference type="AlphaFoldDB" id="A0A645ING6"/>
<protein>
    <recommendedName>
        <fullName evidence="3">N-acetyltransferase domain-containing protein</fullName>
    </recommendedName>
</protein>
<gene>
    <name evidence="4" type="ORF">SDC9_200063</name>
</gene>
<evidence type="ECO:0000256" key="1">
    <source>
        <dbReference type="ARBA" id="ARBA00022679"/>
    </source>
</evidence>
<reference evidence="4" key="1">
    <citation type="submission" date="2019-08" db="EMBL/GenBank/DDBJ databases">
        <authorList>
            <person name="Kucharzyk K."/>
            <person name="Murdoch R.W."/>
            <person name="Higgins S."/>
            <person name="Loffler F."/>
        </authorList>
    </citation>
    <scope>NUCLEOTIDE SEQUENCE</scope>
</reference>
<dbReference type="GO" id="GO:0016747">
    <property type="term" value="F:acyltransferase activity, transferring groups other than amino-acyl groups"/>
    <property type="evidence" value="ECO:0007669"/>
    <property type="project" value="InterPro"/>
</dbReference>
<keyword evidence="1" id="KW-0808">Transferase</keyword>
<proteinExistence type="predicted"/>
<dbReference type="InterPro" id="IPR050680">
    <property type="entry name" value="YpeA/RimI_acetyltransf"/>
</dbReference>
<dbReference type="PANTHER" id="PTHR43420:SF44">
    <property type="entry name" value="ACETYLTRANSFERASE YPEA"/>
    <property type="match status" value="1"/>
</dbReference>
<dbReference type="InterPro" id="IPR016181">
    <property type="entry name" value="Acyl_CoA_acyltransferase"/>
</dbReference>
<dbReference type="EMBL" id="VSSQ01118481">
    <property type="protein sequence ID" value="MPN52402.1"/>
    <property type="molecule type" value="Genomic_DNA"/>
</dbReference>
<name>A0A645ING6_9ZZZZ</name>
<dbReference type="InterPro" id="IPR000182">
    <property type="entry name" value="GNAT_dom"/>
</dbReference>
<evidence type="ECO:0000313" key="4">
    <source>
        <dbReference type="EMBL" id="MPN52402.1"/>
    </source>
</evidence>
<dbReference type="Gene3D" id="3.40.630.30">
    <property type="match status" value="1"/>
</dbReference>
<evidence type="ECO:0000259" key="3">
    <source>
        <dbReference type="PROSITE" id="PS51186"/>
    </source>
</evidence>
<dbReference type="CDD" id="cd04301">
    <property type="entry name" value="NAT_SF"/>
    <property type="match status" value="1"/>
</dbReference>
<dbReference type="PANTHER" id="PTHR43420">
    <property type="entry name" value="ACETYLTRANSFERASE"/>
    <property type="match status" value="1"/>
</dbReference>
<evidence type="ECO:0000256" key="2">
    <source>
        <dbReference type="ARBA" id="ARBA00023315"/>
    </source>
</evidence>
<dbReference type="SUPFAM" id="SSF55729">
    <property type="entry name" value="Acyl-CoA N-acyltransferases (Nat)"/>
    <property type="match status" value="1"/>
</dbReference>
<dbReference type="PROSITE" id="PS51186">
    <property type="entry name" value="GNAT"/>
    <property type="match status" value="1"/>
</dbReference>
<sequence length="150" mass="17362">MKQTSSETEYLLRYEDEIRMTVEEERDFLSKQAENPKAIMISAYFDEKLVALTGISPVVECDKCSHRAVLGMCVLKDFWGKGIGFTIMGMIIDEARKMGYEQVELEVVADNIRAFSLYKKFGFEIYGVRKNSFKYRDGRYSSEYLMALPL</sequence>
<keyword evidence="2" id="KW-0012">Acyltransferase</keyword>